<reference evidence="1" key="1">
    <citation type="submission" date="2020-06" db="EMBL/GenBank/DDBJ databases">
        <authorList>
            <consortium name="Plant Systems Biology data submission"/>
        </authorList>
    </citation>
    <scope>NUCLEOTIDE SEQUENCE</scope>
    <source>
        <strain evidence="1">D6</strain>
    </source>
</reference>
<evidence type="ECO:0000313" key="2">
    <source>
        <dbReference type="Proteomes" id="UP001153069"/>
    </source>
</evidence>
<comment type="caution">
    <text evidence="1">The sequence shown here is derived from an EMBL/GenBank/DDBJ whole genome shotgun (WGS) entry which is preliminary data.</text>
</comment>
<keyword evidence="2" id="KW-1185">Reference proteome</keyword>
<organism evidence="1 2">
    <name type="scientific">Seminavis robusta</name>
    <dbReference type="NCBI Taxonomy" id="568900"/>
    <lineage>
        <taxon>Eukaryota</taxon>
        <taxon>Sar</taxon>
        <taxon>Stramenopiles</taxon>
        <taxon>Ochrophyta</taxon>
        <taxon>Bacillariophyta</taxon>
        <taxon>Bacillariophyceae</taxon>
        <taxon>Bacillariophycidae</taxon>
        <taxon>Naviculales</taxon>
        <taxon>Naviculaceae</taxon>
        <taxon>Seminavis</taxon>
    </lineage>
</organism>
<dbReference type="AlphaFoldDB" id="A0A9N8HVQ7"/>
<evidence type="ECO:0000313" key="1">
    <source>
        <dbReference type="EMBL" id="CAB9527606.1"/>
    </source>
</evidence>
<dbReference type="InterPro" id="IPR036770">
    <property type="entry name" value="Ankyrin_rpt-contain_sf"/>
</dbReference>
<dbReference type="Gene3D" id="3.80.10.10">
    <property type="entry name" value="Ribonuclease Inhibitor"/>
    <property type="match status" value="1"/>
</dbReference>
<protein>
    <submittedName>
        <fullName evidence="1">Uncharacterized protein</fullName>
    </submittedName>
</protein>
<dbReference type="Gene3D" id="1.25.40.20">
    <property type="entry name" value="Ankyrin repeat-containing domain"/>
    <property type="match status" value="1"/>
</dbReference>
<dbReference type="SUPFAM" id="SSF48403">
    <property type="entry name" value="Ankyrin repeat"/>
    <property type="match status" value="1"/>
</dbReference>
<dbReference type="Proteomes" id="UP001153069">
    <property type="component" value="Unassembled WGS sequence"/>
</dbReference>
<dbReference type="SUPFAM" id="SSF52047">
    <property type="entry name" value="RNI-like"/>
    <property type="match status" value="1"/>
</dbReference>
<gene>
    <name evidence="1" type="ORF">SEMRO_2027_G311690.1</name>
</gene>
<proteinExistence type="predicted"/>
<dbReference type="InterPro" id="IPR032675">
    <property type="entry name" value="LRR_dom_sf"/>
</dbReference>
<dbReference type="EMBL" id="CAICTM010002025">
    <property type="protein sequence ID" value="CAB9527606.1"/>
    <property type="molecule type" value="Genomic_DNA"/>
</dbReference>
<sequence>MATLSVPAPTKKDSAITAQDTAAQRELEYFAKLCNRQEIVWEWKDLVDPNEIAEKGLQCFIARPFGAMTPSVRSQLLYEILTRHPHLAAREFGGSAMTRRQQSYFNCTFGNQRIVRRAFPLLHLLAAKAPLSMIQEVYDMYPDVNNSNNNTNSWLPPLHVALLFWNSVNVVSFLISKDPQAVRQADGFEGNLPLHCAMSIPLNLDGCVPQKQTNQQQTKIQILVDQYPEAILTKNKHERTPLHMALVTPRLSFDTMDLLVRKLPPSFQELEFHGEYFMSTQHCRNLIHFLSQQFDRGLHFHLVHCTIHANVLHAMFSAMTTMTRAAVTMKFCNLRMEPEEEVVMQQQQQGSWNTCRVQKLVLDTCTLSEACLQWLPARIRTMEYLTDLSIWNQQRNPLNNVDMTEFAMDMLLRQRRLEAFCMSGFALDTTRVAQLLATNPTLTTDCRYLEDLVVPNYEIHYYSVINRHGRGRITDTSIANRPLLVECLAAVQADYRVSEHTKTPALYGLLRAAPGLWSPL</sequence>
<accession>A0A9N8HVQ7</accession>
<name>A0A9N8HVQ7_9STRA</name>